<evidence type="ECO:0000256" key="3">
    <source>
        <dbReference type="ARBA" id="ARBA00022475"/>
    </source>
</evidence>
<dbReference type="GO" id="GO:0022857">
    <property type="term" value="F:transmembrane transporter activity"/>
    <property type="evidence" value="ECO:0007669"/>
    <property type="project" value="InterPro"/>
</dbReference>
<comment type="subcellular location">
    <subcellularLocation>
        <location evidence="1">Cell membrane</location>
        <topology evidence="1">Multi-pass membrane protein</topology>
    </subcellularLocation>
</comment>
<dbReference type="Pfam" id="PF05977">
    <property type="entry name" value="MFS_3"/>
    <property type="match status" value="1"/>
</dbReference>
<evidence type="ECO:0000256" key="7">
    <source>
        <dbReference type="SAM" id="Phobius"/>
    </source>
</evidence>
<keyword evidence="10" id="KW-1185">Reference proteome</keyword>
<evidence type="ECO:0000256" key="4">
    <source>
        <dbReference type="ARBA" id="ARBA00022692"/>
    </source>
</evidence>
<feature type="transmembrane region" description="Helical" evidence="7">
    <location>
        <begin position="60"/>
        <end position="81"/>
    </location>
</feature>
<protein>
    <submittedName>
        <fullName evidence="9">Putative MFS family arabinose efflux permease</fullName>
    </submittedName>
</protein>
<evidence type="ECO:0000256" key="6">
    <source>
        <dbReference type="ARBA" id="ARBA00023136"/>
    </source>
</evidence>
<feature type="transmembrane region" description="Helical" evidence="7">
    <location>
        <begin position="392"/>
        <end position="410"/>
    </location>
</feature>
<reference evidence="9 10" key="1">
    <citation type="submission" date="2019-03" db="EMBL/GenBank/DDBJ databases">
        <title>Genomic Encyclopedia of Type Strains, Phase IV (KMG-IV): sequencing the most valuable type-strain genomes for metagenomic binning, comparative biology and taxonomic classification.</title>
        <authorList>
            <person name="Goeker M."/>
        </authorList>
    </citation>
    <scope>NUCLEOTIDE SEQUENCE [LARGE SCALE GENOMIC DNA]</scope>
    <source>
        <strain evidence="9 10">DSM 12121</strain>
    </source>
</reference>
<name>A0A4R6DXM6_9RHOO</name>
<evidence type="ECO:0000259" key="8">
    <source>
        <dbReference type="PROSITE" id="PS50850"/>
    </source>
</evidence>
<dbReference type="CDD" id="cd06173">
    <property type="entry name" value="MFS_MefA_like"/>
    <property type="match status" value="1"/>
</dbReference>
<dbReference type="EMBL" id="SNVV01000010">
    <property type="protein sequence ID" value="TDN50033.1"/>
    <property type="molecule type" value="Genomic_DNA"/>
</dbReference>
<dbReference type="PANTHER" id="PTHR23513">
    <property type="entry name" value="INTEGRAL MEMBRANE EFFLUX PROTEIN-RELATED"/>
    <property type="match status" value="1"/>
</dbReference>
<evidence type="ECO:0000256" key="1">
    <source>
        <dbReference type="ARBA" id="ARBA00004651"/>
    </source>
</evidence>
<dbReference type="GO" id="GO:0005886">
    <property type="term" value="C:plasma membrane"/>
    <property type="evidence" value="ECO:0007669"/>
    <property type="project" value="UniProtKB-SubCell"/>
</dbReference>
<keyword evidence="2" id="KW-0813">Transport</keyword>
<evidence type="ECO:0000256" key="2">
    <source>
        <dbReference type="ARBA" id="ARBA00022448"/>
    </source>
</evidence>
<dbReference type="PANTHER" id="PTHR23513:SF11">
    <property type="entry name" value="STAPHYLOFERRIN A TRANSPORTER"/>
    <property type="match status" value="1"/>
</dbReference>
<dbReference type="InterPro" id="IPR010290">
    <property type="entry name" value="TM_effector"/>
</dbReference>
<dbReference type="SUPFAM" id="SSF103473">
    <property type="entry name" value="MFS general substrate transporter"/>
    <property type="match status" value="1"/>
</dbReference>
<dbReference type="RefSeq" id="WP_211168360.1">
    <property type="nucleotide sequence ID" value="NZ_SNVV01000010.1"/>
</dbReference>
<feature type="transmembrane region" description="Helical" evidence="7">
    <location>
        <begin position="93"/>
        <end position="111"/>
    </location>
</feature>
<feature type="transmembrane region" description="Helical" evidence="7">
    <location>
        <begin position="272"/>
        <end position="291"/>
    </location>
</feature>
<dbReference type="AlphaFoldDB" id="A0A4R6DXM6"/>
<gene>
    <name evidence="9" type="ORF">C7389_110127</name>
</gene>
<evidence type="ECO:0000313" key="10">
    <source>
        <dbReference type="Proteomes" id="UP000295129"/>
    </source>
</evidence>
<feature type="transmembrane region" description="Helical" evidence="7">
    <location>
        <begin position="298"/>
        <end position="319"/>
    </location>
</feature>
<feature type="transmembrane region" description="Helical" evidence="7">
    <location>
        <begin position="369"/>
        <end position="386"/>
    </location>
</feature>
<feature type="transmembrane region" description="Helical" evidence="7">
    <location>
        <begin position="117"/>
        <end position="135"/>
    </location>
</feature>
<comment type="caution">
    <text evidence="9">The sequence shown here is derived from an EMBL/GenBank/DDBJ whole genome shotgun (WGS) entry which is preliminary data.</text>
</comment>
<dbReference type="Gene3D" id="1.20.1250.20">
    <property type="entry name" value="MFS general substrate transporter like domains"/>
    <property type="match status" value="1"/>
</dbReference>
<dbReference type="PROSITE" id="PS50850">
    <property type="entry name" value="MFS"/>
    <property type="match status" value="1"/>
</dbReference>
<proteinExistence type="predicted"/>
<feature type="transmembrane region" description="Helical" evidence="7">
    <location>
        <begin position="30"/>
        <end position="54"/>
    </location>
</feature>
<evidence type="ECO:0000256" key="5">
    <source>
        <dbReference type="ARBA" id="ARBA00022989"/>
    </source>
</evidence>
<evidence type="ECO:0000313" key="9">
    <source>
        <dbReference type="EMBL" id="TDN50033.1"/>
    </source>
</evidence>
<dbReference type="InterPro" id="IPR036259">
    <property type="entry name" value="MFS_trans_sf"/>
</dbReference>
<keyword evidence="3" id="KW-1003">Cell membrane</keyword>
<keyword evidence="4 7" id="KW-0812">Transmembrane</keyword>
<dbReference type="InterPro" id="IPR020846">
    <property type="entry name" value="MFS_dom"/>
</dbReference>
<keyword evidence="5 7" id="KW-1133">Transmembrane helix</keyword>
<organism evidence="9 10">
    <name type="scientific">Azoarcus indigens</name>
    <dbReference type="NCBI Taxonomy" id="29545"/>
    <lineage>
        <taxon>Bacteria</taxon>
        <taxon>Pseudomonadati</taxon>
        <taxon>Pseudomonadota</taxon>
        <taxon>Betaproteobacteria</taxon>
        <taxon>Rhodocyclales</taxon>
        <taxon>Zoogloeaceae</taxon>
        <taxon>Azoarcus</taxon>
    </lineage>
</organism>
<feature type="domain" description="Major facilitator superfamily (MFS) profile" evidence="8">
    <location>
        <begin position="22"/>
        <end position="414"/>
    </location>
</feature>
<feature type="transmembrane region" description="Helical" evidence="7">
    <location>
        <begin position="238"/>
        <end position="260"/>
    </location>
</feature>
<accession>A0A4R6DXM6</accession>
<feature type="transmembrane region" description="Helical" evidence="7">
    <location>
        <begin position="325"/>
        <end position="348"/>
    </location>
</feature>
<keyword evidence="6 7" id="KW-0472">Membrane</keyword>
<sequence length="424" mass="44337">MASPPPDASLAGTRPWPAPVRALAHPNFRFYFFGQAISILGSWIQQVALAWLVYRLTGSAALLGLTTFAALVPQLVVGPFAGAWIDRHDKRRVLIAVQGILGLQALVLAVLTAMDAIGPTLIIAMSVALGVLNAFDTPLRQSLINSFVGSKADLPNALALNAMLFNSGRFIGPPVAGLLLALSSEAVCFALNGVSFLALMAGVAATRPAPTARASGSVGRVFREGLEYAWSNWSVRMLIFALAMVNLTASSYAVLLPIFAKDVFGGDAQTLGWLWGAAGAGAFAATLFMAVRRSVPGLVKVIIVGGAGLSALAVLAFAWNREVPLAMLAMAGVGFGISLCNVGVNVLLQSRAPDHLRGRVVSFFSSTRYGADAIGGLLAGLLAAQVGARATMLVEGVVLVLFFLWALRLIPRLRSEVAASLPVH</sequence>
<dbReference type="Proteomes" id="UP000295129">
    <property type="component" value="Unassembled WGS sequence"/>
</dbReference>